<gene>
    <name evidence="2" type="ORF">JHD44_12520</name>
</gene>
<dbReference type="SUPFAM" id="SSF88874">
    <property type="entry name" value="Receptor-binding domain of short tail fibre protein gp12"/>
    <property type="match status" value="1"/>
</dbReference>
<dbReference type="RefSeq" id="WP_199463117.1">
    <property type="nucleotide sequence ID" value="NZ_JAEMUH010000011.1"/>
</dbReference>
<evidence type="ECO:0000313" key="2">
    <source>
        <dbReference type="EMBL" id="MBJ7551510.1"/>
    </source>
</evidence>
<protein>
    <submittedName>
        <fullName evidence="2">Tail fiber protein</fullName>
    </submittedName>
</protein>
<evidence type="ECO:0000259" key="1">
    <source>
        <dbReference type="Pfam" id="PF07484"/>
    </source>
</evidence>
<dbReference type="InterPro" id="IPR011083">
    <property type="entry name" value="Phage_tail_collar_dom"/>
</dbReference>
<evidence type="ECO:0000313" key="3">
    <source>
        <dbReference type="Proteomes" id="UP000598488"/>
    </source>
</evidence>
<reference evidence="2 3" key="1">
    <citation type="submission" date="2020-12" db="EMBL/GenBank/DDBJ databases">
        <title>Comparative genome analysis of fungal antagonists Marinomonas ostreistagni 398 and M. spartinae 468.</title>
        <authorList>
            <person name="Fields J.L."/>
            <person name="Mavrodi O.V."/>
            <person name="Biber P.D."/>
            <person name="Indest K.J."/>
            <person name="Mavrodi D.V."/>
        </authorList>
    </citation>
    <scope>NUCLEOTIDE SEQUENCE [LARGE SCALE GENOMIC DNA]</scope>
    <source>
        <strain evidence="2 3">USM7</strain>
    </source>
</reference>
<dbReference type="InterPro" id="IPR037053">
    <property type="entry name" value="Phage_tail_collar_dom_sf"/>
</dbReference>
<proteinExistence type="predicted"/>
<dbReference type="EMBL" id="JAEMUH010000011">
    <property type="protein sequence ID" value="MBJ7551510.1"/>
    <property type="molecule type" value="Genomic_DNA"/>
</dbReference>
<comment type="caution">
    <text evidence="2">The sequence shown here is derived from an EMBL/GenBank/DDBJ whole genome shotgun (WGS) entry which is preliminary data.</text>
</comment>
<dbReference type="Pfam" id="PF07484">
    <property type="entry name" value="Collar"/>
    <property type="match status" value="1"/>
</dbReference>
<name>A0ABS0ZCX9_9GAMM</name>
<sequence>MDGYYYGTTLQFAGNFPPHRWAFCNGNLLAIAQNQALFAILGTLWGGNGRTDFALPELQGRTPVGYGTGPGLPPNMIGQRFGSDIHTLILNEMPSHTHTAIFTPMGGGSSSSISAMATVNAGIGSDASDPTGKYWGVTKNGLAALNGYSSSAGVTMATDAINISISGGGGITGGTVTVGNTGASQAFELYQPSTVIPFIVCVDGLFPSRN</sequence>
<dbReference type="Gene3D" id="3.90.1340.10">
    <property type="entry name" value="Phage tail collar domain"/>
    <property type="match status" value="1"/>
</dbReference>
<keyword evidence="3" id="KW-1185">Reference proteome</keyword>
<accession>A0ABS0ZCX9</accession>
<organism evidence="2 3">
    <name type="scientific">Marinomonas ostreistagni</name>
    <dbReference type="NCBI Taxonomy" id="359209"/>
    <lineage>
        <taxon>Bacteria</taxon>
        <taxon>Pseudomonadati</taxon>
        <taxon>Pseudomonadota</taxon>
        <taxon>Gammaproteobacteria</taxon>
        <taxon>Oceanospirillales</taxon>
        <taxon>Oceanospirillaceae</taxon>
        <taxon>Marinomonas</taxon>
    </lineage>
</organism>
<dbReference type="Proteomes" id="UP000598488">
    <property type="component" value="Unassembled WGS sequence"/>
</dbReference>
<feature type="domain" description="Phage tail collar" evidence="1">
    <location>
        <begin position="7"/>
        <end position="63"/>
    </location>
</feature>